<accession>A0A5J4X8X2</accession>
<dbReference type="Proteomes" id="UP000324800">
    <property type="component" value="Unassembled WGS sequence"/>
</dbReference>
<proteinExistence type="predicted"/>
<organism evidence="1 2">
    <name type="scientific">Streblomastix strix</name>
    <dbReference type="NCBI Taxonomy" id="222440"/>
    <lineage>
        <taxon>Eukaryota</taxon>
        <taxon>Metamonada</taxon>
        <taxon>Preaxostyla</taxon>
        <taxon>Oxymonadida</taxon>
        <taxon>Streblomastigidae</taxon>
        <taxon>Streblomastix</taxon>
    </lineage>
</organism>
<evidence type="ECO:0000313" key="2">
    <source>
        <dbReference type="Proteomes" id="UP000324800"/>
    </source>
</evidence>
<comment type="caution">
    <text evidence="1">The sequence shown here is derived from an EMBL/GenBank/DDBJ whole genome shotgun (WGS) entry which is preliminary data.</text>
</comment>
<name>A0A5J4X8X2_9EUKA</name>
<dbReference type="AlphaFoldDB" id="A0A5J4X8X2"/>
<evidence type="ECO:0000313" key="1">
    <source>
        <dbReference type="EMBL" id="KAA6403698.1"/>
    </source>
</evidence>
<dbReference type="EMBL" id="SNRW01000072">
    <property type="protein sequence ID" value="KAA6403698.1"/>
    <property type="molecule type" value="Genomic_DNA"/>
</dbReference>
<gene>
    <name evidence="1" type="ORF">EZS28_000784</name>
</gene>
<sequence>MQVYTEKHVVTLQQLQLKGVFKQIIINNDQVKIQVIINNGNVEMRFTKPNDESRIMRRFSVKEAKIEDKSLFIDTKDGNHFSLTIHREDINILQKILSYIDGTARPGQPAQNDQSKNPNQVIPIIGAQDGIFSPYPVISNQQKYPINNLPPYLQPSLNPPPYINPQLPSIYSPTVPIGGNQLSIPQKPSITPPPKPVNKNILERLSLPERNIVIQEAHPYTMQQPSAYYSSILFEIEKKDLSVQIKKRWDDRMNKKVIVRKYLLEQRPVIQNIPQSNIQYPYMQQQVPYIQQGPVVGYGRPYNTDPITFNAVPSTGTQPPYMSISQKPPYSQPGGIYNQPINKSQGSLHPRIQQYSEYYRDHFFRELVDKNKVQNCMDALNSALQMGLDESKIIPLIIRENGNYEVAVQRYYN</sequence>
<protein>
    <submittedName>
        <fullName evidence="1">Uncharacterized protein</fullName>
    </submittedName>
</protein>
<reference evidence="1 2" key="1">
    <citation type="submission" date="2019-03" db="EMBL/GenBank/DDBJ databases">
        <title>Single cell metagenomics reveals metabolic interactions within the superorganism composed of flagellate Streblomastix strix and complex community of Bacteroidetes bacteria on its surface.</title>
        <authorList>
            <person name="Treitli S.C."/>
            <person name="Kolisko M."/>
            <person name="Husnik F."/>
            <person name="Keeling P."/>
            <person name="Hampl V."/>
        </authorList>
    </citation>
    <scope>NUCLEOTIDE SEQUENCE [LARGE SCALE GENOMIC DNA]</scope>
    <source>
        <strain evidence="1">ST1C</strain>
    </source>
</reference>